<dbReference type="Gene3D" id="3.20.20.140">
    <property type="entry name" value="Metal-dependent hydrolases"/>
    <property type="match status" value="1"/>
</dbReference>
<dbReference type="EC" id="4.1.1.52" evidence="7"/>
<keyword evidence="4" id="KW-0862">Zinc</keyword>
<comment type="similarity">
    <text evidence="1">Belongs to the metallo-dependent hydrolases superfamily. ACMSD family.</text>
</comment>
<gene>
    <name evidence="10" type="ORF">K491DRAFT_655394</name>
</gene>
<evidence type="ECO:0000256" key="7">
    <source>
        <dbReference type="ARBA" id="ARBA00038889"/>
    </source>
</evidence>
<keyword evidence="11" id="KW-1185">Reference proteome</keyword>
<dbReference type="Proteomes" id="UP000799324">
    <property type="component" value="Unassembled WGS sequence"/>
</dbReference>
<keyword evidence="3 8" id="KW-0210">Decarboxylase</keyword>
<keyword evidence="2" id="KW-0479">Metal-binding</keyword>
<dbReference type="Pfam" id="PF04909">
    <property type="entry name" value="Amidohydro_2"/>
    <property type="match status" value="1"/>
</dbReference>
<sequence length="351" mass="37573">MSNTNPPLSPRIDVHSHFLPDFYTTALHENGHSHPDGMPAIPPWSLSAHLSNMSSSNITRSILSISSPGTNLTAGNAELATTLTRRTNSFASTLTQQHPSKLSYWASLPLPYIAPSLTEIDAAASTCAGFALLTNYHGTYIGDASLAPVFARLNELHATVFIHPTAPCTQHSTPASAHTSPALPLGAAYPVPMFEFLFDTARAVINLFLTGTVDAYPHITYIVPHVGGAFPPLISRFLKFSTVIPGGRVLDPQTVHRQLQSRFYFDIAGFAFDGEEGGAGQVRGLVEGGGVGADRLLYGSDFPFTPEGAVRGLAVRMEDGLKELFGEEGREGVYEGNARRLLEGSELGKAE</sequence>
<dbReference type="InterPro" id="IPR032465">
    <property type="entry name" value="ACMSD"/>
</dbReference>
<dbReference type="GO" id="GO:0046872">
    <property type="term" value="F:metal ion binding"/>
    <property type="evidence" value="ECO:0007669"/>
    <property type="project" value="UniProtKB-KW"/>
</dbReference>
<keyword evidence="10" id="KW-0378">Hydrolase</keyword>
<dbReference type="SUPFAM" id="SSF51556">
    <property type="entry name" value="Metallo-dependent hydrolases"/>
    <property type="match status" value="1"/>
</dbReference>
<dbReference type="PANTHER" id="PTHR21240">
    <property type="entry name" value="2-AMINO-3-CARBOXYLMUCONATE-6-SEMIALDEHYDE DECARBOXYLASE"/>
    <property type="match status" value="1"/>
</dbReference>
<name>A0A6A6TC20_9PLEO</name>
<protein>
    <recommendedName>
        <fullName evidence="7">6-methylsalicylate decarboxylase</fullName>
        <ecNumber evidence="7">4.1.1.52</ecNumber>
    </recommendedName>
</protein>
<dbReference type="GO" id="GO:0005829">
    <property type="term" value="C:cytosol"/>
    <property type="evidence" value="ECO:0007669"/>
    <property type="project" value="TreeGrafter"/>
</dbReference>
<evidence type="ECO:0000256" key="8">
    <source>
        <dbReference type="RuleBase" id="RU366045"/>
    </source>
</evidence>
<evidence type="ECO:0000256" key="6">
    <source>
        <dbReference type="ARBA" id="ARBA00036832"/>
    </source>
</evidence>
<proteinExistence type="inferred from homology"/>
<dbReference type="GO" id="GO:0019748">
    <property type="term" value="P:secondary metabolic process"/>
    <property type="evidence" value="ECO:0007669"/>
    <property type="project" value="TreeGrafter"/>
</dbReference>
<dbReference type="EMBL" id="MU004328">
    <property type="protein sequence ID" value="KAF2657192.1"/>
    <property type="molecule type" value="Genomic_DNA"/>
</dbReference>
<comment type="catalytic activity">
    <reaction evidence="6">
        <text>6-methylsalicylate + H(+) = 3-methylphenol + CO2</text>
        <dbReference type="Rhea" id="RHEA:23112"/>
        <dbReference type="ChEBI" id="CHEBI:15378"/>
        <dbReference type="ChEBI" id="CHEBI:16526"/>
        <dbReference type="ChEBI" id="CHEBI:17231"/>
        <dbReference type="ChEBI" id="CHEBI:36658"/>
        <dbReference type="EC" id="4.1.1.52"/>
    </reaction>
    <physiologicalReaction direction="left-to-right" evidence="6">
        <dbReference type="Rhea" id="RHEA:23113"/>
    </physiologicalReaction>
</comment>
<dbReference type="PANTHER" id="PTHR21240:SF29">
    <property type="entry name" value="AMIDOHYDROLASE-RELATED DOMAIN-CONTAINING PROTEIN"/>
    <property type="match status" value="1"/>
</dbReference>
<evidence type="ECO:0000256" key="5">
    <source>
        <dbReference type="ARBA" id="ARBA00023239"/>
    </source>
</evidence>
<reference evidence="10" key="1">
    <citation type="journal article" date="2020" name="Stud. Mycol.">
        <title>101 Dothideomycetes genomes: a test case for predicting lifestyles and emergence of pathogens.</title>
        <authorList>
            <person name="Haridas S."/>
            <person name="Albert R."/>
            <person name="Binder M."/>
            <person name="Bloem J."/>
            <person name="Labutti K."/>
            <person name="Salamov A."/>
            <person name="Andreopoulos B."/>
            <person name="Baker S."/>
            <person name="Barry K."/>
            <person name="Bills G."/>
            <person name="Bluhm B."/>
            <person name="Cannon C."/>
            <person name="Castanera R."/>
            <person name="Culley D."/>
            <person name="Daum C."/>
            <person name="Ezra D."/>
            <person name="Gonzalez J."/>
            <person name="Henrissat B."/>
            <person name="Kuo A."/>
            <person name="Liang C."/>
            <person name="Lipzen A."/>
            <person name="Lutzoni F."/>
            <person name="Magnuson J."/>
            <person name="Mondo S."/>
            <person name="Nolan M."/>
            <person name="Ohm R."/>
            <person name="Pangilinan J."/>
            <person name="Park H.-J."/>
            <person name="Ramirez L."/>
            <person name="Alfaro M."/>
            <person name="Sun H."/>
            <person name="Tritt A."/>
            <person name="Yoshinaga Y."/>
            <person name="Zwiers L.-H."/>
            <person name="Turgeon B."/>
            <person name="Goodwin S."/>
            <person name="Spatafora J."/>
            <person name="Crous P."/>
            <person name="Grigoriev I."/>
        </authorList>
    </citation>
    <scope>NUCLEOTIDE SEQUENCE</scope>
    <source>
        <strain evidence="10">CBS 122681</strain>
    </source>
</reference>
<evidence type="ECO:0000259" key="9">
    <source>
        <dbReference type="Pfam" id="PF04909"/>
    </source>
</evidence>
<dbReference type="OrthoDB" id="2832284at2759"/>
<evidence type="ECO:0000256" key="2">
    <source>
        <dbReference type="ARBA" id="ARBA00022723"/>
    </source>
</evidence>
<organism evidence="10 11">
    <name type="scientific">Lophiostoma macrostomum CBS 122681</name>
    <dbReference type="NCBI Taxonomy" id="1314788"/>
    <lineage>
        <taxon>Eukaryota</taxon>
        <taxon>Fungi</taxon>
        <taxon>Dikarya</taxon>
        <taxon>Ascomycota</taxon>
        <taxon>Pezizomycotina</taxon>
        <taxon>Dothideomycetes</taxon>
        <taxon>Pleosporomycetidae</taxon>
        <taxon>Pleosporales</taxon>
        <taxon>Lophiostomataceae</taxon>
        <taxon>Lophiostoma</taxon>
    </lineage>
</organism>
<evidence type="ECO:0000313" key="10">
    <source>
        <dbReference type="EMBL" id="KAF2657192.1"/>
    </source>
</evidence>
<evidence type="ECO:0000256" key="4">
    <source>
        <dbReference type="ARBA" id="ARBA00022833"/>
    </source>
</evidence>
<evidence type="ECO:0000256" key="3">
    <source>
        <dbReference type="ARBA" id="ARBA00022793"/>
    </source>
</evidence>
<dbReference type="InterPro" id="IPR006680">
    <property type="entry name" value="Amidohydro-rel"/>
</dbReference>
<dbReference type="InterPro" id="IPR032466">
    <property type="entry name" value="Metal_Hydrolase"/>
</dbReference>
<dbReference type="GO" id="GO:0047596">
    <property type="term" value="F:6-methylsalicylate decarboxylase activity"/>
    <property type="evidence" value="ECO:0007669"/>
    <property type="project" value="UniProtKB-EC"/>
</dbReference>
<dbReference type="AlphaFoldDB" id="A0A6A6TC20"/>
<accession>A0A6A6TC20</accession>
<dbReference type="GO" id="GO:0016787">
    <property type="term" value="F:hydrolase activity"/>
    <property type="evidence" value="ECO:0007669"/>
    <property type="project" value="UniProtKB-KW"/>
</dbReference>
<feature type="domain" description="Amidohydrolase-related" evidence="9">
    <location>
        <begin position="12"/>
        <end position="342"/>
    </location>
</feature>
<evidence type="ECO:0000256" key="1">
    <source>
        <dbReference type="ARBA" id="ARBA00005871"/>
    </source>
</evidence>
<evidence type="ECO:0000313" key="11">
    <source>
        <dbReference type="Proteomes" id="UP000799324"/>
    </source>
</evidence>
<keyword evidence="5 8" id="KW-0456">Lyase</keyword>